<dbReference type="OrthoDB" id="2685482at2759"/>
<dbReference type="HOGENOM" id="CLU_1054351_0_0_1"/>
<dbReference type="Proteomes" id="UP000008064">
    <property type="component" value="Unassembled WGS sequence"/>
</dbReference>
<evidence type="ECO:0000313" key="2">
    <source>
        <dbReference type="EMBL" id="EGO28192.1"/>
    </source>
</evidence>
<name>F8NLL1_SERL9</name>
<sequence length="264" mass="29568">MSQIGHEQNDEAGFELFSKVQPNWQNVKIWEAWGKYAQSQFTDIDGSVPKESLPSKQKEKIKIPLNNNEYPILVDEDLSSLATFSDLQAIIRSFLTTHYQISTGNAKASVPWTSLAECPGNYIDLPKGYKFWEPSCMTKEETRCLLDHWYNQKNNINAKVTFRFKSSLHPVANKGKESNPQQGTRGNEILSNDEHSANVRSQPGPSKPAARQQTVAFQELTTRPGPSKLMPNLVLAPSISGQQSVGVEEVDKDSPWHASITHKS</sequence>
<protein>
    <submittedName>
        <fullName evidence="2">Uncharacterized protein</fullName>
    </submittedName>
</protein>
<evidence type="ECO:0000256" key="1">
    <source>
        <dbReference type="SAM" id="MobiDB-lite"/>
    </source>
</evidence>
<organism>
    <name type="scientific">Serpula lacrymans var. lacrymans (strain S7.9)</name>
    <name type="common">Dry rot fungus</name>
    <dbReference type="NCBI Taxonomy" id="578457"/>
    <lineage>
        <taxon>Eukaryota</taxon>
        <taxon>Fungi</taxon>
        <taxon>Dikarya</taxon>
        <taxon>Basidiomycota</taxon>
        <taxon>Agaricomycotina</taxon>
        <taxon>Agaricomycetes</taxon>
        <taxon>Agaricomycetidae</taxon>
        <taxon>Boletales</taxon>
        <taxon>Coniophorineae</taxon>
        <taxon>Serpulaceae</taxon>
        <taxon>Serpula</taxon>
    </lineage>
</organism>
<dbReference type="AlphaFoldDB" id="F8NLL1"/>
<dbReference type="EMBL" id="GL945430">
    <property type="protein sequence ID" value="EGO28192.1"/>
    <property type="molecule type" value="Genomic_DNA"/>
</dbReference>
<proteinExistence type="predicted"/>
<feature type="compositionally biased region" description="Polar residues" evidence="1">
    <location>
        <begin position="211"/>
        <end position="221"/>
    </location>
</feature>
<reference evidence="2" key="1">
    <citation type="submission" date="2011-04" db="EMBL/GenBank/DDBJ databases">
        <title>Evolution of plant cell wall degrading machinery underlies the functional diversity of forest fungi.</title>
        <authorList>
            <consortium name="US DOE Joint Genome Institute (JGI-PGF)"/>
            <person name="Eastwood D.C."/>
            <person name="Floudas D."/>
            <person name="Binder M."/>
            <person name="Majcherczyk A."/>
            <person name="Schneider P."/>
            <person name="Aerts A."/>
            <person name="Asiegbu F.O."/>
            <person name="Baker S.E."/>
            <person name="Barry K."/>
            <person name="Bendiksby M."/>
            <person name="Blumentritt M."/>
            <person name="Coutinho P.M."/>
            <person name="Cullen D."/>
            <person name="Cullen D."/>
            <person name="Gathman A."/>
            <person name="Goodell B."/>
            <person name="Henrissat B."/>
            <person name="Ihrmark K."/>
            <person name="Kauserud H."/>
            <person name="Kohler A."/>
            <person name="LaButti K."/>
            <person name="Lapidus A."/>
            <person name="Lavin J.L."/>
            <person name="Lee Y.-H."/>
            <person name="Lindquist E."/>
            <person name="Lilly W."/>
            <person name="Lucas S."/>
            <person name="Morin E."/>
            <person name="Murat C."/>
            <person name="Oguiza J.A."/>
            <person name="Park J."/>
            <person name="Pisabarro A.G."/>
            <person name="Riley R."/>
            <person name="Rosling A."/>
            <person name="Salamov A."/>
            <person name="Schmidt O."/>
            <person name="Schmutz J."/>
            <person name="Skrede I."/>
            <person name="Stenlid J."/>
            <person name="Wiebenga A."/>
            <person name="Xie X."/>
            <person name="Kues U."/>
            <person name="Hibbett D.S."/>
            <person name="Hoffmeister D."/>
            <person name="Hogberg N."/>
            <person name="Martin F."/>
            <person name="Grigoriev I.V."/>
            <person name="Watkinson S.C."/>
        </authorList>
    </citation>
    <scope>NUCLEOTIDE SEQUENCE</scope>
    <source>
        <strain evidence="2">S7.9</strain>
    </source>
</reference>
<gene>
    <name evidence="2" type="ORF">SERLADRAFT_434049</name>
</gene>
<accession>F8NLL1</accession>
<feature type="region of interest" description="Disordered" evidence="1">
    <location>
        <begin position="170"/>
        <end position="189"/>
    </location>
</feature>
<feature type="region of interest" description="Disordered" evidence="1">
    <location>
        <begin position="195"/>
        <end position="264"/>
    </location>
</feature>
<dbReference type="GeneID" id="18814295"/>
<dbReference type="KEGG" id="sla:SERLADRAFT_434049"/>
<dbReference type="RefSeq" id="XP_007314391.1">
    <property type="nucleotide sequence ID" value="XM_007314329.1"/>
</dbReference>